<evidence type="ECO:0000256" key="1">
    <source>
        <dbReference type="ARBA" id="ARBA00005194"/>
    </source>
</evidence>
<evidence type="ECO:0000259" key="15">
    <source>
        <dbReference type="Pfam" id="PF08545"/>
    </source>
</evidence>
<evidence type="ECO:0000256" key="12">
    <source>
        <dbReference type="ARBA" id="ARBA00051096"/>
    </source>
</evidence>
<reference evidence="16 17" key="1">
    <citation type="submission" date="2020-08" db="EMBL/GenBank/DDBJ databases">
        <title>Genomic Encyclopedia of Type Strains, Phase IV (KMG-IV): sequencing the most valuable type-strain genomes for metagenomic binning, comparative biology and taxonomic classification.</title>
        <authorList>
            <person name="Goeker M."/>
        </authorList>
    </citation>
    <scope>NUCLEOTIDE SEQUENCE [LARGE SCALE GENOMIC DNA]</scope>
    <source>
        <strain evidence="16 17">DSM 2461</strain>
    </source>
</reference>
<dbReference type="NCBIfam" id="TIGR00747">
    <property type="entry name" value="fabH"/>
    <property type="match status" value="1"/>
</dbReference>
<evidence type="ECO:0000256" key="8">
    <source>
        <dbReference type="ARBA" id="ARBA00023098"/>
    </source>
</evidence>
<keyword evidence="7 13" id="KW-0276">Fatty acid metabolism</keyword>
<dbReference type="AlphaFoldDB" id="A0A841R799"/>
<dbReference type="HAMAP" id="MF_01815">
    <property type="entry name" value="FabH"/>
    <property type="match status" value="1"/>
</dbReference>
<keyword evidence="17" id="KW-1185">Reference proteome</keyword>
<comment type="subunit">
    <text evidence="13">Homodimer.</text>
</comment>
<evidence type="ECO:0000256" key="4">
    <source>
        <dbReference type="ARBA" id="ARBA00022490"/>
    </source>
</evidence>
<keyword evidence="5 13" id="KW-0444">Lipid biosynthesis</keyword>
<comment type="caution">
    <text evidence="16">The sequence shown here is derived from an EMBL/GenBank/DDBJ whole genome shotgun (WGS) entry which is preliminary data.</text>
</comment>
<sequence length="327" mass="35891">MNFISRARISAIGSYVPERILSNKDLEKMVDTSDEWIVQRTGIRERRIAGEEEYVSDMAVKAVEDLVSRFSVDINEIDLIIVATITPDYITPSVSSVVHGRMNFPETTGVLDLNAACSGFVYALQVANSMITTGQNNKVLVISSEVLSKITDYTDRNTCILFGDGAGAVLVERDNENPGFFAAYYGSQGKSGNKLYCTGLAGKIEKEEAEKVNYLYQDGRAVYTFVIRTVPASVKAMMENSGMTTDEIDWFVPHSANLRMIHSIGEKIGFTPEKTLTSLEYFGNTSSVTIPLALSEAEKAGKLKKGQKILLYGFGGGLTHSGLILEW</sequence>
<feature type="active site" evidence="13">
    <location>
        <position position="254"/>
    </location>
</feature>
<dbReference type="Pfam" id="PF08541">
    <property type="entry name" value="ACP_syn_III_C"/>
    <property type="match status" value="1"/>
</dbReference>
<evidence type="ECO:0000259" key="14">
    <source>
        <dbReference type="Pfam" id="PF08541"/>
    </source>
</evidence>
<evidence type="ECO:0000313" key="16">
    <source>
        <dbReference type="EMBL" id="MBB6479715.1"/>
    </source>
</evidence>
<evidence type="ECO:0000256" key="2">
    <source>
        <dbReference type="ARBA" id="ARBA00008642"/>
    </source>
</evidence>
<dbReference type="FunFam" id="3.40.47.10:FF:000004">
    <property type="entry name" value="3-oxoacyl-[acyl-carrier-protein] synthase 3"/>
    <property type="match status" value="1"/>
</dbReference>
<comment type="similarity">
    <text evidence="2 13">Belongs to the thiolase-like superfamily. FabH family.</text>
</comment>
<evidence type="ECO:0000256" key="5">
    <source>
        <dbReference type="ARBA" id="ARBA00022516"/>
    </source>
</evidence>
<evidence type="ECO:0000313" key="17">
    <source>
        <dbReference type="Proteomes" id="UP000587760"/>
    </source>
</evidence>
<dbReference type="GO" id="GO:0006633">
    <property type="term" value="P:fatty acid biosynthetic process"/>
    <property type="evidence" value="ECO:0007669"/>
    <property type="project" value="UniProtKB-UniRule"/>
</dbReference>
<comment type="function">
    <text evidence="13">Catalyzes the condensation reaction of fatty acid synthesis by the addition to an acyl acceptor of two carbons from malonyl-ACP. Catalyzes the first condensation reaction which initiates fatty acid synthesis and may therefore play a role in governing the total rate of fatty acid production. Possesses both acetoacetyl-ACP synthase and acetyl transacylase activities. Its substrate specificity determines the biosynthesis of branched-chain and/or straight-chain of fatty acids.</text>
</comment>
<dbReference type="InterPro" id="IPR013751">
    <property type="entry name" value="ACP_syn_III_N"/>
</dbReference>
<evidence type="ECO:0000256" key="7">
    <source>
        <dbReference type="ARBA" id="ARBA00022832"/>
    </source>
</evidence>
<dbReference type="RefSeq" id="WP_184745184.1">
    <property type="nucleotide sequence ID" value="NZ_JACHGJ010000002.1"/>
</dbReference>
<dbReference type="EMBL" id="JACHGJ010000002">
    <property type="protein sequence ID" value="MBB6479715.1"/>
    <property type="molecule type" value="Genomic_DNA"/>
</dbReference>
<dbReference type="CDD" id="cd00830">
    <property type="entry name" value="KAS_III"/>
    <property type="match status" value="1"/>
</dbReference>
<dbReference type="PANTHER" id="PTHR34069">
    <property type="entry name" value="3-OXOACYL-[ACYL-CARRIER-PROTEIN] SYNTHASE 3"/>
    <property type="match status" value="1"/>
</dbReference>
<dbReference type="PANTHER" id="PTHR34069:SF2">
    <property type="entry name" value="BETA-KETOACYL-[ACYL-CARRIER-PROTEIN] SYNTHASE III"/>
    <property type="match status" value="1"/>
</dbReference>
<comment type="catalytic activity">
    <reaction evidence="12">
        <text>malonyl-[ACP] + acetyl-CoA + H(+) = 3-oxobutanoyl-[ACP] + CO2 + CoA</text>
        <dbReference type="Rhea" id="RHEA:12080"/>
        <dbReference type="Rhea" id="RHEA-COMP:9623"/>
        <dbReference type="Rhea" id="RHEA-COMP:9625"/>
        <dbReference type="ChEBI" id="CHEBI:15378"/>
        <dbReference type="ChEBI" id="CHEBI:16526"/>
        <dbReference type="ChEBI" id="CHEBI:57287"/>
        <dbReference type="ChEBI" id="CHEBI:57288"/>
        <dbReference type="ChEBI" id="CHEBI:78449"/>
        <dbReference type="ChEBI" id="CHEBI:78450"/>
        <dbReference type="EC" id="2.3.1.180"/>
    </reaction>
    <physiologicalReaction direction="left-to-right" evidence="12">
        <dbReference type="Rhea" id="RHEA:12081"/>
    </physiologicalReaction>
</comment>
<name>A0A841R799_9SPIO</name>
<feature type="active site" evidence="13">
    <location>
        <position position="284"/>
    </location>
</feature>
<proteinExistence type="inferred from homology"/>
<dbReference type="GO" id="GO:0004315">
    <property type="term" value="F:3-oxoacyl-[acyl-carrier-protein] synthase activity"/>
    <property type="evidence" value="ECO:0007669"/>
    <property type="project" value="InterPro"/>
</dbReference>
<protein>
    <recommendedName>
        <fullName evidence="3 13">Beta-ketoacyl-[acyl-carrier-protein] synthase III</fullName>
        <shortName evidence="13">Beta-ketoacyl-ACP synthase III</shortName>
        <shortName evidence="13">KAS III</shortName>
        <ecNumber evidence="3 13">2.3.1.180</ecNumber>
    </recommendedName>
    <alternativeName>
        <fullName evidence="13">3-oxoacyl-[acyl-carrier-protein] synthase 3</fullName>
    </alternativeName>
    <alternativeName>
        <fullName evidence="13">3-oxoacyl-[acyl-carrier-protein] synthase III</fullName>
    </alternativeName>
</protein>
<feature type="active site" evidence="13">
    <location>
        <position position="117"/>
    </location>
</feature>
<dbReference type="NCBIfam" id="NF006829">
    <property type="entry name" value="PRK09352.1"/>
    <property type="match status" value="1"/>
</dbReference>
<keyword evidence="11 13" id="KW-0012">Acyltransferase</keyword>
<dbReference type="InterPro" id="IPR016039">
    <property type="entry name" value="Thiolase-like"/>
</dbReference>
<dbReference type="SUPFAM" id="SSF53901">
    <property type="entry name" value="Thiolase-like"/>
    <property type="match status" value="1"/>
</dbReference>
<evidence type="ECO:0000256" key="13">
    <source>
        <dbReference type="HAMAP-Rule" id="MF_01815"/>
    </source>
</evidence>
<keyword evidence="10 13" id="KW-0511">Multifunctional enzyme</keyword>
<dbReference type="Pfam" id="PF08545">
    <property type="entry name" value="ACP_syn_III"/>
    <property type="match status" value="1"/>
</dbReference>
<dbReference type="GO" id="GO:0033818">
    <property type="term" value="F:beta-ketoacyl-acyl-carrier-protein synthase III activity"/>
    <property type="evidence" value="ECO:0007669"/>
    <property type="project" value="UniProtKB-UniRule"/>
</dbReference>
<feature type="domain" description="Beta-ketoacyl-[acyl-carrier-protein] synthase III N-terminal" evidence="15">
    <location>
        <begin position="111"/>
        <end position="189"/>
    </location>
</feature>
<evidence type="ECO:0000256" key="6">
    <source>
        <dbReference type="ARBA" id="ARBA00022679"/>
    </source>
</evidence>
<dbReference type="EC" id="2.3.1.180" evidence="3 13"/>
<organism evidence="16 17">
    <name type="scientific">Spirochaeta isovalerica</name>
    <dbReference type="NCBI Taxonomy" id="150"/>
    <lineage>
        <taxon>Bacteria</taxon>
        <taxon>Pseudomonadati</taxon>
        <taxon>Spirochaetota</taxon>
        <taxon>Spirochaetia</taxon>
        <taxon>Spirochaetales</taxon>
        <taxon>Spirochaetaceae</taxon>
        <taxon>Spirochaeta</taxon>
    </lineage>
</organism>
<dbReference type="Proteomes" id="UP000587760">
    <property type="component" value="Unassembled WGS sequence"/>
</dbReference>
<keyword evidence="9 13" id="KW-0275">Fatty acid biosynthesis</keyword>
<keyword evidence="4 13" id="KW-0963">Cytoplasm</keyword>
<gene>
    <name evidence="13" type="primary">fabH</name>
    <name evidence="16" type="ORF">HNR50_001373</name>
</gene>
<comment type="pathway">
    <text evidence="1 13">Lipid metabolism; fatty acid biosynthesis.</text>
</comment>
<accession>A0A841R799</accession>
<keyword evidence="8 13" id="KW-0443">Lipid metabolism</keyword>
<feature type="domain" description="Beta-ketoacyl-[acyl-carrier-protein] synthase III C-terminal" evidence="14">
    <location>
        <begin position="238"/>
        <end position="327"/>
    </location>
</feature>
<dbReference type="GO" id="GO:0044550">
    <property type="term" value="P:secondary metabolite biosynthetic process"/>
    <property type="evidence" value="ECO:0007669"/>
    <property type="project" value="TreeGrafter"/>
</dbReference>
<comment type="subcellular location">
    <subcellularLocation>
        <location evidence="13">Cytoplasm</location>
    </subcellularLocation>
</comment>
<keyword evidence="6 13" id="KW-0808">Transferase</keyword>
<dbReference type="Gene3D" id="3.40.47.10">
    <property type="match status" value="1"/>
</dbReference>
<evidence type="ECO:0000256" key="10">
    <source>
        <dbReference type="ARBA" id="ARBA00023268"/>
    </source>
</evidence>
<comment type="domain">
    <text evidence="13">The last Arg residue of the ACP-binding site is essential for the weak association between ACP/AcpP and FabH.</text>
</comment>
<dbReference type="UniPathway" id="UPA00094"/>
<feature type="region of interest" description="ACP-binding" evidence="13">
    <location>
        <begin position="255"/>
        <end position="259"/>
    </location>
</feature>
<dbReference type="GO" id="GO:0005737">
    <property type="term" value="C:cytoplasm"/>
    <property type="evidence" value="ECO:0007669"/>
    <property type="project" value="UniProtKB-SubCell"/>
</dbReference>
<evidence type="ECO:0000256" key="11">
    <source>
        <dbReference type="ARBA" id="ARBA00023315"/>
    </source>
</evidence>
<evidence type="ECO:0000256" key="3">
    <source>
        <dbReference type="ARBA" id="ARBA00012333"/>
    </source>
</evidence>
<evidence type="ECO:0000256" key="9">
    <source>
        <dbReference type="ARBA" id="ARBA00023160"/>
    </source>
</evidence>
<dbReference type="InterPro" id="IPR004655">
    <property type="entry name" value="FabH"/>
</dbReference>
<dbReference type="InterPro" id="IPR013747">
    <property type="entry name" value="ACP_syn_III_C"/>
</dbReference>